<reference evidence="6 7" key="1">
    <citation type="submission" date="2018-12" db="EMBL/GenBank/DDBJ databases">
        <authorList>
            <person name="Li F."/>
        </authorList>
    </citation>
    <scope>NUCLEOTIDE SEQUENCE [LARGE SCALE GENOMIC DNA]</scope>
    <source>
        <strain evidence="6 7">11W25H-1</strain>
    </source>
</reference>
<evidence type="ECO:0000313" key="6">
    <source>
        <dbReference type="EMBL" id="RWZ46658.1"/>
    </source>
</evidence>
<dbReference type="InterPro" id="IPR001296">
    <property type="entry name" value="Glyco_trans_1"/>
</dbReference>
<name>A0A444PQK4_9MICO</name>
<keyword evidence="3 6" id="KW-0808">Transferase</keyword>
<evidence type="ECO:0000259" key="4">
    <source>
        <dbReference type="Pfam" id="PF00534"/>
    </source>
</evidence>
<evidence type="ECO:0000256" key="1">
    <source>
        <dbReference type="ARBA" id="ARBA00021292"/>
    </source>
</evidence>
<protein>
    <recommendedName>
        <fullName evidence="1">D-inositol 3-phosphate glycosyltransferase</fullName>
    </recommendedName>
</protein>
<evidence type="ECO:0000256" key="3">
    <source>
        <dbReference type="ARBA" id="ARBA00022679"/>
    </source>
</evidence>
<sequence length="376" mass="41233">MDGGLLVHEWISKSGGSEKVFAELVATFPTADLRVLWSDVQAPFGARRVVESWLARTPLRKSKAAALPFMVGAWRRLPSDRPYDWMLVSSHLFAHHARLRRGSQPFVKLVYVHTPARYIWTPELDARGSGLVARIASTFLKPLDRRRAAEASEIAANSEYVRERIRDTWGLDARVIYPPVDTARIAHGAPWADRLDEDEAGLLASLPEGFVLGASRFIPYKRLELAIKAGESVGRPVVIAGSGPEEARLRDAAAQAEVPVHFVLKPSDALLFALYERASVYVFPAVEDFGIMPVEAMACGTPVIANTVGGAGESVGVCGGGVLLDAFDRQSLRTAIEAVQTIDRSALRERVGRFSAERFRSEIREWVTSSMGRAAT</sequence>
<gene>
    <name evidence="6" type="ORF">ELQ90_14300</name>
</gene>
<keyword evidence="7" id="KW-1185">Reference proteome</keyword>
<dbReference type="GO" id="GO:1901137">
    <property type="term" value="P:carbohydrate derivative biosynthetic process"/>
    <property type="evidence" value="ECO:0007669"/>
    <property type="project" value="UniProtKB-ARBA"/>
</dbReference>
<accession>A0A444PQK4</accession>
<dbReference type="PANTHER" id="PTHR45947:SF3">
    <property type="entry name" value="SULFOQUINOVOSYL TRANSFERASE SQD2"/>
    <property type="match status" value="1"/>
</dbReference>
<dbReference type="GO" id="GO:0016757">
    <property type="term" value="F:glycosyltransferase activity"/>
    <property type="evidence" value="ECO:0007669"/>
    <property type="project" value="UniProtKB-KW"/>
</dbReference>
<evidence type="ECO:0000259" key="5">
    <source>
        <dbReference type="Pfam" id="PF13439"/>
    </source>
</evidence>
<comment type="caution">
    <text evidence="6">The sequence shown here is derived from an EMBL/GenBank/DDBJ whole genome shotgun (WGS) entry which is preliminary data.</text>
</comment>
<dbReference type="InterPro" id="IPR028098">
    <property type="entry name" value="Glyco_trans_4-like_N"/>
</dbReference>
<feature type="domain" description="Glycosyltransferase subfamily 4-like N-terminal" evidence="5">
    <location>
        <begin position="15"/>
        <end position="184"/>
    </location>
</feature>
<dbReference type="Pfam" id="PF13439">
    <property type="entry name" value="Glyco_transf_4"/>
    <property type="match status" value="1"/>
</dbReference>
<dbReference type="AlphaFoldDB" id="A0A444PQK4"/>
<dbReference type="OrthoDB" id="9801573at2"/>
<dbReference type="SUPFAM" id="SSF53756">
    <property type="entry name" value="UDP-Glycosyltransferase/glycogen phosphorylase"/>
    <property type="match status" value="1"/>
</dbReference>
<dbReference type="Pfam" id="PF00534">
    <property type="entry name" value="Glycos_transf_1"/>
    <property type="match status" value="1"/>
</dbReference>
<evidence type="ECO:0000313" key="7">
    <source>
        <dbReference type="Proteomes" id="UP000288547"/>
    </source>
</evidence>
<dbReference type="Proteomes" id="UP000288547">
    <property type="component" value="Unassembled WGS sequence"/>
</dbReference>
<dbReference type="EMBL" id="RZNB01000006">
    <property type="protein sequence ID" value="RWZ46658.1"/>
    <property type="molecule type" value="Genomic_DNA"/>
</dbReference>
<dbReference type="Gene3D" id="3.40.50.2000">
    <property type="entry name" value="Glycogen Phosphorylase B"/>
    <property type="match status" value="2"/>
</dbReference>
<proteinExistence type="predicted"/>
<dbReference type="InterPro" id="IPR050194">
    <property type="entry name" value="Glycosyltransferase_grp1"/>
</dbReference>
<keyword evidence="2" id="KW-0328">Glycosyltransferase</keyword>
<feature type="domain" description="Glycosyl transferase family 1" evidence="4">
    <location>
        <begin position="208"/>
        <end position="351"/>
    </location>
</feature>
<evidence type="ECO:0000256" key="2">
    <source>
        <dbReference type="ARBA" id="ARBA00022676"/>
    </source>
</evidence>
<dbReference type="PANTHER" id="PTHR45947">
    <property type="entry name" value="SULFOQUINOVOSYL TRANSFERASE SQD2"/>
    <property type="match status" value="1"/>
</dbReference>
<organism evidence="6 7">
    <name type="scientific">Labedella phragmitis</name>
    <dbReference type="NCBI Taxonomy" id="2498849"/>
    <lineage>
        <taxon>Bacteria</taxon>
        <taxon>Bacillati</taxon>
        <taxon>Actinomycetota</taxon>
        <taxon>Actinomycetes</taxon>
        <taxon>Micrococcales</taxon>
        <taxon>Microbacteriaceae</taxon>
        <taxon>Labedella</taxon>
    </lineage>
</organism>